<keyword evidence="3" id="KW-1185">Reference proteome</keyword>
<dbReference type="RefSeq" id="WP_248251988.1">
    <property type="nucleotide sequence ID" value="NZ_JAIWJX010000002.1"/>
</dbReference>
<reference evidence="2" key="1">
    <citation type="submission" date="2021-09" db="EMBL/GenBank/DDBJ databases">
        <title>Genome analysis of Fictibacillus sp. KIGAM418 isolated from marine sediment.</title>
        <authorList>
            <person name="Seo M.-J."/>
            <person name="Cho E.-S."/>
            <person name="Hwang C.Y."/>
        </authorList>
    </citation>
    <scope>NUCLEOTIDE SEQUENCE</scope>
    <source>
        <strain evidence="2">KIGAM418</strain>
    </source>
</reference>
<accession>A0A9X1X8T1</accession>
<proteinExistence type="predicted"/>
<comment type="caution">
    <text evidence="2">The sequence shown here is derived from an EMBL/GenBank/DDBJ whole genome shotgun (WGS) entry which is preliminary data.</text>
</comment>
<keyword evidence="1" id="KW-0812">Transmembrane</keyword>
<dbReference type="EMBL" id="JAIWJX010000002">
    <property type="protein sequence ID" value="MCK6256292.1"/>
    <property type="molecule type" value="Genomic_DNA"/>
</dbReference>
<evidence type="ECO:0000313" key="3">
    <source>
        <dbReference type="Proteomes" id="UP001139011"/>
    </source>
</evidence>
<feature type="transmembrane region" description="Helical" evidence="1">
    <location>
        <begin position="7"/>
        <end position="25"/>
    </location>
</feature>
<evidence type="ECO:0000256" key="1">
    <source>
        <dbReference type="SAM" id="Phobius"/>
    </source>
</evidence>
<sequence>MKRELSQLVFTFVFAVILFYCVLYFLETNDVAITFLLCLFVTHQLLEKNQWFIDWYLSFNTEGENNDRR</sequence>
<keyword evidence="1" id="KW-0472">Membrane</keyword>
<protein>
    <submittedName>
        <fullName evidence="2">Short-chain dehydrogenase</fullName>
    </submittedName>
</protein>
<keyword evidence="1" id="KW-1133">Transmembrane helix</keyword>
<dbReference type="AlphaFoldDB" id="A0A9X1X8T1"/>
<gene>
    <name evidence="2" type="ORF">LCY76_06745</name>
</gene>
<dbReference type="Proteomes" id="UP001139011">
    <property type="component" value="Unassembled WGS sequence"/>
</dbReference>
<organism evidence="2 3">
    <name type="scientific">Fictibacillus marinisediminis</name>
    <dbReference type="NCBI Taxonomy" id="2878389"/>
    <lineage>
        <taxon>Bacteria</taxon>
        <taxon>Bacillati</taxon>
        <taxon>Bacillota</taxon>
        <taxon>Bacilli</taxon>
        <taxon>Bacillales</taxon>
        <taxon>Fictibacillaceae</taxon>
        <taxon>Fictibacillus</taxon>
    </lineage>
</organism>
<evidence type="ECO:0000313" key="2">
    <source>
        <dbReference type="EMBL" id="MCK6256292.1"/>
    </source>
</evidence>
<name>A0A9X1X8T1_9BACL</name>